<sequence length="364" mass="41290">MPLDTAFSTNQFLYFRDIKENPLPQPNTTFSSPHDPVFFQKFNNHLNEYNAKNLTKESLHEALNQLDSHAKSPLATVEFFSSQVNFNVLNTFFRNPANAEFRVVIAQIIANFTQNYGSLSALQNANSELLDDFTTFILQFYNDFPILSQCFQVLTEDVNLIKDQKSIFYEKALQYIKEFSAAKIEGLQHVLNACYLIARISIETVSESGKISRELLDVIKANQDTGLLAVSFQYLNDMLSLDPKNANFYIQGDILNQAVAGLKKYNSLFQVQACLFLGRVINLCPFVVVQNFSGANLELLLEGLRQCSKSGYDEVRLACCQSCIFMVDGAMRKDKRIFVDILQTLEVEGVQIESLLELTRLINL</sequence>
<dbReference type="EMBL" id="KI545966">
    <property type="protein sequence ID" value="EST49018.1"/>
    <property type="molecule type" value="Genomic_DNA"/>
</dbReference>
<gene>
    <name evidence="1" type="ORF">SS50377_10710</name>
    <name evidence="2" type="ORF">SS50377_24135</name>
</gene>
<dbReference type="AlphaFoldDB" id="V6LXP2"/>
<reference evidence="2" key="2">
    <citation type="submission" date="2020-12" db="EMBL/GenBank/DDBJ databases">
        <title>New Spironucleus salmonicida genome in near-complete chromosomes.</title>
        <authorList>
            <person name="Xu F."/>
            <person name="Kurt Z."/>
            <person name="Jimenez-Gonzalez A."/>
            <person name="Astvaldsson A."/>
            <person name="Andersson J.O."/>
            <person name="Svard S.G."/>
        </authorList>
    </citation>
    <scope>NUCLEOTIDE SEQUENCE</scope>
    <source>
        <strain evidence="2">ATCC 50377</strain>
    </source>
</reference>
<dbReference type="InterPro" id="IPR016024">
    <property type="entry name" value="ARM-type_fold"/>
</dbReference>
<evidence type="ECO:0000313" key="3">
    <source>
        <dbReference type="Proteomes" id="UP000018208"/>
    </source>
</evidence>
<evidence type="ECO:0000313" key="2">
    <source>
        <dbReference type="EMBL" id="KAH0574188.1"/>
    </source>
</evidence>
<dbReference type="VEuPathDB" id="GiardiaDB:SS50377_24135"/>
<dbReference type="Proteomes" id="UP000018208">
    <property type="component" value="Unassembled WGS sequence"/>
</dbReference>
<organism evidence="1">
    <name type="scientific">Spironucleus salmonicida</name>
    <dbReference type="NCBI Taxonomy" id="348837"/>
    <lineage>
        <taxon>Eukaryota</taxon>
        <taxon>Metamonada</taxon>
        <taxon>Diplomonadida</taxon>
        <taxon>Hexamitidae</taxon>
        <taxon>Hexamitinae</taxon>
        <taxon>Spironucleus</taxon>
    </lineage>
</organism>
<keyword evidence="3" id="KW-1185">Reference proteome</keyword>
<dbReference type="SUPFAM" id="SSF48371">
    <property type="entry name" value="ARM repeat"/>
    <property type="match status" value="1"/>
</dbReference>
<name>V6LXP2_9EUKA</name>
<reference evidence="1 2" key="1">
    <citation type="journal article" date="2014" name="PLoS Genet.">
        <title>The Genome of Spironucleus salmonicida Highlights a Fish Pathogen Adapted to Fluctuating Environments.</title>
        <authorList>
            <person name="Xu F."/>
            <person name="Jerlstrom-Hultqvist J."/>
            <person name="Einarsson E."/>
            <person name="Astvaldsson A."/>
            <person name="Svard S.G."/>
            <person name="Andersson J.O."/>
        </authorList>
    </citation>
    <scope>NUCLEOTIDE SEQUENCE</scope>
    <source>
        <strain evidence="2">ATCC 50377</strain>
    </source>
</reference>
<dbReference type="EMBL" id="AUWU02000004">
    <property type="protein sequence ID" value="KAH0574188.1"/>
    <property type="molecule type" value="Genomic_DNA"/>
</dbReference>
<proteinExistence type="predicted"/>
<protein>
    <submittedName>
        <fullName evidence="1">Uncharacterized protein</fullName>
    </submittedName>
</protein>
<evidence type="ECO:0000313" key="1">
    <source>
        <dbReference type="EMBL" id="EST49018.1"/>
    </source>
</evidence>
<accession>V6LXP2</accession>